<dbReference type="GO" id="GO:0030638">
    <property type="term" value="P:polyketide metabolic process"/>
    <property type="evidence" value="ECO:0007669"/>
    <property type="project" value="InterPro"/>
</dbReference>
<dbReference type="EMBL" id="FRBK01000029">
    <property type="protein sequence ID" value="SHN28189.1"/>
    <property type="molecule type" value="Genomic_DNA"/>
</dbReference>
<dbReference type="RefSeq" id="WP_073449351.1">
    <property type="nucleotide sequence ID" value="NZ_FRBK01000029.1"/>
</dbReference>
<reference evidence="2" key="1">
    <citation type="submission" date="2016-11" db="EMBL/GenBank/DDBJ databases">
        <authorList>
            <person name="Jaros S."/>
            <person name="Januszkiewicz K."/>
            <person name="Wedrychowicz H."/>
        </authorList>
    </citation>
    <scope>NUCLEOTIDE SEQUENCE [LARGE SCALE GENOMIC DNA]</scope>
    <source>
        <strain evidence="2">CGMCC 4.3555</strain>
    </source>
</reference>
<dbReference type="PANTHER" id="PTHR38436:SF1">
    <property type="entry name" value="ESTER CYCLASE"/>
    <property type="match status" value="1"/>
</dbReference>
<gene>
    <name evidence="1" type="ORF">SAMN05216268_12968</name>
</gene>
<comment type="caution">
    <text evidence="1">The sequence shown here is derived from an EMBL/GenBank/DDBJ whole genome shotgun (WGS) entry which is preliminary data.</text>
</comment>
<accession>A0A9X8N8G3</accession>
<dbReference type="Pfam" id="PF07366">
    <property type="entry name" value="SnoaL"/>
    <property type="match status" value="1"/>
</dbReference>
<dbReference type="PANTHER" id="PTHR38436">
    <property type="entry name" value="POLYKETIDE CYCLASE SNOAL-LIKE DOMAIN"/>
    <property type="match status" value="1"/>
</dbReference>
<protein>
    <recommendedName>
        <fullName evidence="3">SnoaL-like polyketide cyclase</fullName>
    </recommendedName>
</protein>
<dbReference type="AlphaFoldDB" id="A0A9X8N8G3"/>
<evidence type="ECO:0000313" key="2">
    <source>
        <dbReference type="Proteomes" id="UP000184388"/>
    </source>
</evidence>
<dbReference type="InterPro" id="IPR009959">
    <property type="entry name" value="Cyclase_SnoaL-like"/>
</dbReference>
<organism evidence="1 2">
    <name type="scientific">Streptomyces yunnanensis</name>
    <dbReference type="NCBI Taxonomy" id="156453"/>
    <lineage>
        <taxon>Bacteria</taxon>
        <taxon>Bacillati</taxon>
        <taxon>Actinomycetota</taxon>
        <taxon>Actinomycetes</taxon>
        <taxon>Kitasatosporales</taxon>
        <taxon>Streptomycetaceae</taxon>
        <taxon>Streptomyces</taxon>
    </lineage>
</organism>
<dbReference type="Gene3D" id="3.10.450.50">
    <property type="match status" value="1"/>
</dbReference>
<proteinExistence type="predicted"/>
<dbReference type="InterPro" id="IPR032710">
    <property type="entry name" value="NTF2-like_dom_sf"/>
</dbReference>
<dbReference type="Proteomes" id="UP000184388">
    <property type="component" value="Unassembled WGS sequence"/>
</dbReference>
<sequence>MTRTDTQDHTTEERANLAAVADVLPYWNAHDIEGVLGFYQPDITWNNIAMEATYRGRAEVGGFLGELFTAFPDLTFAVGERLARGDRVAEKWTMRGTHRAEYLGVPATGRIVEINGMSMVRMRAGKFLVDDFYFDASGVLRQLGLLPSLKATNGTVGRAVLKIAVAGRRLVGGLAAALPGRATTKRRGDGAS</sequence>
<name>A0A9X8N8G3_9ACTN</name>
<dbReference type="SUPFAM" id="SSF54427">
    <property type="entry name" value="NTF2-like"/>
    <property type="match status" value="1"/>
</dbReference>
<evidence type="ECO:0008006" key="3">
    <source>
        <dbReference type="Google" id="ProtNLM"/>
    </source>
</evidence>
<evidence type="ECO:0000313" key="1">
    <source>
        <dbReference type="EMBL" id="SHN28189.1"/>
    </source>
</evidence>